<dbReference type="InterPro" id="IPR011066">
    <property type="entry name" value="MscS_channel_C_sf"/>
</dbReference>
<comment type="subcellular location">
    <subcellularLocation>
        <location evidence="1">Cell membrane</location>
        <topology evidence="1">Multi-pass membrane protein</topology>
    </subcellularLocation>
</comment>
<dbReference type="InterPro" id="IPR010920">
    <property type="entry name" value="LSM_dom_sf"/>
</dbReference>
<dbReference type="InterPro" id="IPR023408">
    <property type="entry name" value="MscS_beta-dom_sf"/>
</dbReference>
<name>A0AAJ1AH09_9BACT</name>
<evidence type="ECO:0000256" key="1">
    <source>
        <dbReference type="ARBA" id="ARBA00004651"/>
    </source>
</evidence>
<dbReference type="Gene3D" id="3.30.70.100">
    <property type="match status" value="1"/>
</dbReference>
<sequence length="317" mass="35595">LGLYPWTRPLAKRLFAMVLDPLRTMGTAFLHTLPNLVFLALLMIVIRYVLKLIRLFFAGIDQATITVSGFDREWAWPTYKIVRMLVVAFAIIVAYPYIPGSESEAFKGVSLFLGVIFSLGSSSFIANMIAGYSMTYRRAYKVGDRIQVNDIFGDVVEMRLMVTHLRTVKNEEIVVPNSLILNSHVINYSTLAQSRGLILHTTVGIGYETSWRQVDAMLRLAAERTPGLLTEPPPFVLQKSLGDFAVTYELNVYCNNPQGMAQFYTALHQNILDAFNEYGVQIMTPAYEGDPDAPKVVPREQWFTAPAADSPPLSDKR</sequence>
<dbReference type="InterPro" id="IPR049278">
    <property type="entry name" value="MS_channel_C"/>
</dbReference>
<dbReference type="InterPro" id="IPR045275">
    <property type="entry name" value="MscS_archaea/bacteria_type"/>
</dbReference>
<dbReference type="Proteomes" id="UP001197609">
    <property type="component" value="Unassembled WGS sequence"/>
</dbReference>
<dbReference type="EMBL" id="JAIOIU010000042">
    <property type="protein sequence ID" value="MBZ0159307.1"/>
    <property type="molecule type" value="Genomic_DNA"/>
</dbReference>
<comment type="caution">
    <text evidence="10">The sequence shown here is derived from an EMBL/GenBank/DDBJ whole genome shotgun (WGS) entry which is preliminary data.</text>
</comment>
<dbReference type="Pfam" id="PF00924">
    <property type="entry name" value="MS_channel_2nd"/>
    <property type="match status" value="1"/>
</dbReference>
<dbReference type="SUPFAM" id="SSF50182">
    <property type="entry name" value="Sm-like ribonucleoproteins"/>
    <property type="match status" value="1"/>
</dbReference>
<proteinExistence type="inferred from homology"/>
<feature type="transmembrane region" description="Helical" evidence="7">
    <location>
        <begin position="28"/>
        <end position="50"/>
    </location>
</feature>
<dbReference type="GO" id="GO:0005886">
    <property type="term" value="C:plasma membrane"/>
    <property type="evidence" value="ECO:0007669"/>
    <property type="project" value="UniProtKB-SubCell"/>
</dbReference>
<dbReference type="PANTHER" id="PTHR30221">
    <property type="entry name" value="SMALL-CONDUCTANCE MECHANOSENSITIVE CHANNEL"/>
    <property type="match status" value="1"/>
</dbReference>
<keyword evidence="3" id="KW-1003">Cell membrane</keyword>
<feature type="domain" description="Mechanosensitive ion channel MscS" evidence="8">
    <location>
        <begin position="125"/>
        <end position="189"/>
    </location>
</feature>
<organism evidence="10 11">
    <name type="scientific">Candidatus Methylomirabilis tolerans</name>
    <dbReference type="NCBI Taxonomy" id="3123416"/>
    <lineage>
        <taxon>Bacteria</taxon>
        <taxon>Candidatus Methylomirabilota</taxon>
        <taxon>Candidatus Methylomirabilia</taxon>
        <taxon>Candidatus Methylomirabilales</taxon>
        <taxon>Candidatus Methylomirabilaceae</taxon>
        <taxon>Candidatus Methylomirabilis</taxon>
    </lineage>
</organism>
<feature type="transmembrane region" description="Helical" evidence="7">
    <location>
        <begin position="110"/>
        <end position="132"/>
    </location>
</feature>
<evidence type="ECO:0000256" key="5">
    <source>
        <dbReference type="ARBA" id="ARBA00022989"/>
    </source>
</evidence>
<feature type="transmembrane region" description="Helical" evidence="7">
    <location>
        <begin position="81"/>
        <end position="98"/>
    </location>
</feature>
<dbReference type="PANTHER" id="PTHR30221:SF18">
    <property type="entry name" value="SLL0590 PROTEIN"/>
    <property type="match status" value="1"/>
</dbReference>
<evidence type="ECO:0000256" key="2">
    <source>
        <dbReference type="ARBA" id="ARBA00008017"/>
    </source>
</evidence>
<protein>
    <submittedName>
        <fullName evidence="10">Mechanosensitive ion channel family protein</fullName>
    </submittedName>
</protein>
<dbReference type="Gene3D" id="2.30.30.60">
    <property type="match status" value="1"/>
</dbReference>
<feature type="non-terminal residue" evidence="10">
    <location>
        <position position="1"/>
    </location>
</feature>
<accession>A0AAJ1AH09</accession>
<evidence type="ECO:0000256" key="4">
    <source>
        <dbReference type="ARBA" id="ARBA00022692"/>
    </source>
</evidence>
<evidence type="ECO:0000313" key="11">
    <source>
        <dbReference type="Proteomes" id="UP001197609"/>
    </source>
</evidence>
<keyword evidence="6 7" id="KW-0472">Membrane</keyword>
<dbReference type="GO" id="GO:0008381">
    <property type="term" value="F:mechanosensitive monoatomic ion channel activity"/>
    <property type="evidence" value="ECO:0007669"/>
    <property type="project" value="InterPro"/>
</dbReference>
<evidence type="ECO:0000256" key="7">
    <source>
        <dbReference type="SAM" id="Phobius"/>
    </source>
</evidence>
<feature type="domain" description="Mechanosensitive ion channel MscS C-terminal" evidence="9">
    <location>
        <begin position="201"/>
        <end position="282"/>
    </location>
</feature>
<keyword evidence="4 7" id="KW-0812">Transmembrane</keyword>
<dbReference type="AlphaFoldDB" id="A0AAJ1AH09"/>
<dbReference type="InterPro" id="IPR006685">
    <property type="entry name" value="MscS_channel_2nd"/>
</dbReference>
<keyword evidence="5 7" id="KW-1133">Transmembrane helix</keyword>
<evidence type="ECO:0000313" key="10">
    <source>
        <dbReference type="EMBL" id="MBZ0159307.1"/>
    </source>
</evidence>
<evidence type="ECO:0000256" key="3">
    <source>
        <dbReference type="ARBA" id="ARBA00022475"/>
    </source>
</evidence>
<dbReference type="SUPFAM" id="SSF82689">
    <property type="entry name" value="Mechanosensitive channel protein MscS (YggB), C-terminal domain"/>
    <property type="match status" value="1"/>
</dbReference>
<reference evidence="10 11" key="1">
    <citation type="journal article" date="2021" name="bioRxiv">
        <title>Unraveling nitrogen, sulfur and carbon metabolic pathways and microbial community transcriptional responses to substrate deprivation and toxicity stresses in a bioreactor mimicking anoxic brackish coastal sediment conditions.</title>
        <authorList>
            <person name="Martins P.D."/>
            <person name="Echeveste M.J."/>
            <person name="Arshad A."/>
            <person name="Kurth J."/>
            <person name="Ouboter H."/>
            <person name="Jetten M.S.M."/>
            <person name="Welte C.U."/>
        </authorList>
    </citation>
    <scope>NUCLEOTIDE SEQUENCE [LARGE SCALE GENOMIC DNA]</scope>
    <source>
        <strain evidence="10">MAG_38</strain>
    </source>
</reference>
<evidence type="ECO:0000259" key="8">
    <source>
        <dbReference type="Pfam" id="PF00924"/>
    </source>
</evidence>
<gene>
    <name evidence="10" type="ORF">K8G79_04095</name>
</gene>
<comment type="similarity">
    <text evidence="2">Belongs to the MscS (TC 1.A.23) family.</text>
</comment>
<evidence type="ECO:0000259" key="9">
    <source>
        <dbReference type="Pfam" id="PF21082"/>
    </source>
</evidence>
<dbReference type="Pfam" id="PF21082">
    <property type="entry name" value="MS_channel_3rd"/>
    <property type="match status" value="1"/>
</dbReference>
<evidence type="ECO:0000256" key="6">
    <source>
        <dbReference type="ARBA" id="ARBA00023136"/>
    </source>
</evidence>